<protein>
    <submittedName>
        <fullName evidence="1">Uncharacterized protein</fullName>
    </submittedName>
</protein>
<evidence type="ECO:0000313" key="1">
    <source>
        <dbReference type="EMBL" id="EKV04376.1"/>
    </source>
</evidence>
<dbReference type="KEGG" id="pdp:PDIP_87740"/>
<proteinExistence type="predicted"/>
<evidence type="ECO:0000313" key="2">
    <source>
        <dbReference type="Proteomes" id="UP000009886"/>
    </source>
</evidence>
<gene>
    <name evidence="1" type="ORF">PDIP_87740</name>
</gene>
<dbReference type="VEuPathDB" id="FungiDB:PDIP_87740"/>
<dbReference type="Proteomes" id="UP000009886">
    <property type="component" value="Unassembled WGS sequence"/>
</dbReference>
<dbReference type="EMBL" id="AKCU01000542">
    <property type="protein sequence ID" value="EKV04376.1"/>
    <property type="molecule type" value="Genomic_DNA"/>
</dbReference>
<comment type="caution">
    <text evidence="1">The sequence shown here is derived from an EMBL/GenBank/DDBJ whole genome shotgun (WGS) entry which is preliminary data.</text>
</comment>
<dbReference type="AlphaFoldDB" id="K9FTK0"/>
<accession>K9FTK0</accession>
<organism evidence="1 2">
    <name type="scientific">Penicillium digitatum (strain Pd1 / CECT 20795)</name>
    <name type="common">Green mold</name>
    <dbReference type="NCBI Taxonomy" id="1170230"/>
    <lineage>
        <taxon>Eukaryota</taxon>
        <taxon>Fungi</taxon>
        <taxon>Dikarya</taxon>
        <taxon>Ascomycota</taxon>
        <taxon>Pezizomycotina</taxon>
        <taxon>Eurotiomycetes</taxon>
        <taxon>Eurotiomycetidae</taxon>
        <taxon>Eurotiales</taxon>
        <taxon>Aspergillaceae</taxon>
        <taxon>Penicillium</taxon>
    </lineage>
</organism>
<reference evidence="2" key="1">
    <citation type="journal article" date="2012" name="BMC Genomics">
        <title>Genome sequence of the necrotrophic fungus Penicillium digitatum, the main postharvest pathogen of citrus.</title>
        <authorList>
            <person name="Marcet-Houben M."/>
            <person name="Ballester A.-R."/>
            <person name="de la Fuente B."/>
            <person name="Harries E."/>
            <person name="Marcos J.F."/>
            <person name="Gonzalez-Candelas L."/>
            <person name="Gabaldon T."/>
        </authorList>
    </citation>
    <scope>NUCLEOTIDE SEQUENCE [LARGE SCALE GENOMIC DNA]</scope>
    <source>
        <strain evidence="2">Pd1 / CECT 20795</strain>
    </source>
</reference>
<sequence length="118" mass="13322">MWIIVSFCHYLRKKFIPVLRHFVGSKGLVITHNPQAYLYSGSRLVALLSYYNAKWACPHTKKGLSTLDLHFGLISWTLIRESHMALSITENEFTTQAVAVQEATRLTPLLAEIGICSS</sequence>
<dbReference type="HOGENOM" id="CLU_2073951_0_0_1"/>
<name>K9FTK0_PEND1</name>